<dbReference type="InterPro" id="IPR050564">
    <property type="entry name" value="F420-G6PD/mer"/>
</dbReference>
<dbReference type="PANTHER" id="PTHR43244:SF1">
    <property type="entry name" value="5,10-METHYLENETETRAHYDROMETHANOPTERIN REDUCTASE"/>
    <property type="match status" value="1"/>
</dbReference>
<dbReference type="STRING" id="117157.SAMN04489717_4974"/>
<dbReference type="EMBL" id="LT629732">
    <property type="protein sequence ID" value="SDT08465.1"/>
    <property type="molecule type" value="Genomic_DNA"/>
</dbReference>
<sequence length="331" mass="36411">MKYGYKASAEQFGTRELLGYALLAERLGLDIVAVSDHFQPWRHHGGHAPLVFSWLGALAQASERITMGTSVLTPILRYHPSVVAQGFGTIDQLAPGRVFLGVGTGEAMNEVPATGTAWPGGKERRARLAEAVTLIRKLWTEDRVTFEGQYYRTDKASVYERPDVPLPIYVAAGGPLAGKLAGRIGDGVIATSGKPPELYENVLGQVAESARAAGRDPEKFPHQIEIKVSYDTDLQAAKEACTWWAALGLSAEQKQGVDDPLELERLADEDPLIATKRFIVTTDADEVVERVAPYVDLGFTELVFHGPGNDQRRFLELFTRDVLPKLRDRWS</sequence>
<accession>A0A1H1XGQ7</accession>
<dbReference type="PANTHER" id="PTHR43244">
    <property type="match status" value="1"/>
</dbReference>
<dbReference type="CDD" id="cd01097">
    <property type="entry name" value="Tetrahydromethanopterin_reductase"/>
    <property type="match status" value="1"/>
</dbReference>
<protein>
    <submittedName>
        <fullName evidence="3">Coenzyme F420-dependent glucose-6-phosphate dehydrogenase</fullName>
    </submittedName>
</protein>
<dbReference type="NCBIfam" id="TIGR03557">
    <property type="entry name" value="F420_G6P_family"/>
    <property type="match status" value="1"/>
</dbReference>
<keyword evidence="1" id="KW-0560">Oxidoreductase</keyword>
<evidence type="ECO:0000313" key="4">
    <source>
        <dbReference type="Proteomes" id="UP000198983"/>
    </source>
</evidence>
<name>A0A1H1XGQ7_9ACTN</name>
<keyword evidence="4" id="KW-1185">Reference proteome</keyword>
<dbReference type="RefSeq" id="WP_092655970.1">
    <property type="nucleotide sequence ID" value="NZ_LT629732.1"/>
</dbReference>
<gene>
    <name evidence="3" type="ORF">SAMN04489717_4974</name>
</gene>
<dbReference type="Gene3D" id="3.20.20.30">
    <property type="entry name" value="Luciferase-like domain"/>
    <property type="match status" value="1"/>
</dbReference>
<dbReference type="Proteomes" id="UP000198983">
    <property type="component" value="Chromosome I"/>
</dbReference>
<evidence type="ECO:0000259" key="2">
    <source>
        <dbReference type="Pfam" id="PF00296"/>
    </source>
</evidence>
<dbReference type="OrthoDB" id="180193at2"/>
<dbReference type="GO" id="GO:0016705">
    <property type="term" value="F:oxidoreductase activity, acting on paired donors, with incorporation or reduction of molecular oxygen"/>
    <property type="evidence" value="ECO:0007669"/>
    <property type="project" value="InterPro"/>
</dbReference>
<dbReference type="InterPro" id="IPR011251">
    <property type="entry name" value="Luciferase-like_dom"/>
</dbReference>
<feature type="domain" description="Luciferase-like" evidence="2">
    <location>
        <begin position="8"/>
        <end position="300"/>
    </location>
</feature>
<organism evidence="3 4">
    <name type="scientific">Actinopolymorpha singaporensis</name>
    <dbReference type="NCBI Taxonomy" id="117157"/>
    <lineage>
        <taxon>Bacteria</taxon>
        <taxon>Bacillati</taxon>
        <taxon>Actinomycetota</taxon>
        <taxon>Actinomycetes</taxon>
        <taxon>Propionibacteriales</taxon>
        <taxon>Actinopolymorphaceae</taxon>
        <taxon>Actinopolymorpha</taxon>
    </lineage>
</organism>
<reference evidence="3 4" key="1">
    <citation type="submission" date="2016-10" db="EMBL/GenBank/DDBJ databases">
        <authorList>
            <person name="de Groot N.N."/>
        </authorList>
    </citation>
    <scope>NUCLEOTIDE SEQUENCE [LARGE SCALE GENOMIC DNA]</scope>
    <source>
        <strain evidence="3 4">DSM 22024</strain>
    </source>
</reference>
<evidence type="ECO:0000313" key="3">
    <source>
        <dbReference type="EMBL" id="SDT08465.1"/>
    </source>
</evidence>
<dbReference type="Pfam" id="PF00296">
    <property type="entry name" value="Bac_luciferase"/>
    <property type="match status" value="1"/>
</dbReference>
<dbReference type="InterPro" id="IPR019945">
    <property type="entry name" value="F420_G6P_DH-rel"/>
</dbReference>
<dbReference type="SUPFAM" id="SSF51679">
    <property type="entry name" value="Bacterial luciferase-like"/>
    <property type="match status" value="1"/>
</dbReference>
<proteinExistence type="predicted"/>
<dbReference type="InterPro" id="IPR036661">
    <property type="entry name" value="Luciferase-like_sf"/>
</dbReference>
<dbReference type="AlphaFoldDB" id="A0A1H1XGQ7"/>
<evidence type="ECO:0000256" key="1">
    <source>
        <dbReference type="ARBA" id="ARBA00023002"/>
    </source>
</evidence>